<sequence>MVLIDALFNGKTTEPCWFKIIRIVAAFGLLIAILLYASIQLLSILSKEFTIVITEEVIPPTMPVLKRKLAKRYVSLSGIPLSQKVSNRRNNSTLEDRVQMLETMLQDYYLDNYQWELLRKSVLKYDKLQYQYDQMMNSQHQKLVDSESDNDI</sequence>
<dbReference type="EMBL" id="CAJVPY010015346">
    <property type="protein sequence ID" value="CAG8751386.1"/>
    <property type="molecule type" value="Genomic_DNA"/>
</dbReference>
<protein>
    <submittedName>
        <fullName evidence="2">24665_t:CDS:1</fullName>
    </submittedName>
</protein>
<dbReference type="AlphaFoldDB" id="A0A9N9NQJ5"/>
<dbReference type="OrthoDB" id="2403806at2759"/>
<proteinExistence type="predicted"/>
<name>A0A9N9NQJ5_9GLOM</name>
<evidence type="ECO:0000313" key="2">
    <source>
        <dbReference type="EMBL" id="CAG8751386.1"/>
    </source>
</evidence>
<feature type="non-terminal residue" evidence="2">
    <location>
        <position position="152"/>
    </location>
</feature>
<comment type="caution">
    <text evidence="2">The sequence shown here is derived from an EMBL/GenBank/DDBJ whole genome shotgun (WGS) entry which is preliminary data.</text>
</comment>
<keyword evidence="1" id="KW-0472">Membrane</keyword>
<organism evidence="2 3">
    <name type="scientific">Dentiscutata erythropus</name>
    <dbReference type="NCBI Taxonomy" id="1348616"/>
    <lineage>
        <taxon>Eukaryota</taxon>
        <taxon>Fungi</taxon>
        <taxon>Fungi incertae sedis</taxon>
        <taxon>Mucoromycota</taxon>
        <taxon>Glomeromycotina</taxon>
        <taxon>Glomeromycetes</taxon>
        <taxon>Diversisporales</taxon>
        <taxon>Gigasporaceae</taxon>
        <taxon>Dentiscutata</taxon>
    </lineage>
</organism>
<reference evidence="2" key="1">
    <citation type="submission" date="2021-06" db="EMBL/GenBank/DDBJ databases">
        <authorList>
            <person name="Kallberg Y."/>
            <person name="Tangrot J."/>
            <person name="Rosling A."/>
        </authorList>
    </citation>
    <scope>NUCLEOTIDE SEQUENCE</scope>
    <source>
        <strain evidence="2">MA453B</strain>
    </source>
</reference>
<feature type="transmembrane region" description="Helical" evidence="1">
    <location>
        <begin position="20"/>
        <end position="39"/>
    </location>
</feature>
<keyword evidence="1" id="KW-0812">Transmembrane</keyword>
<keyword evidence="3" id="KW-1185">Reference proteome</keyword>
<accession>A0A9N9NQJ5</accession>
<evidence type="ECO:0000256" key="1">
    <source>
        <dbReference type="SAM" id="Phobius"/>
    </source>
</evidence>
<gene>
    <name evidence="2" type="ORF">DERYTH_LOCUS16932</name>
</gene>
<dbReference type="Proteomes" id="UP000789405">
    <property type="component" value="Unassembled WGS sequence"/>
</dbReference>
<evidence type="ECO:0000313" key="3">
    <source>
        <dbReference type="Proteomes" id="UP000789405"/>
    </source>
</evidence>
<keyword evidence="1" id="KW-1133">Transmembrane helix</keyword>